<proteinExistence type="predicted"/>
<name>A0A5E6MJD5_9BACT</name>
<dbReference type="AlphaFoldDB" id="A0A5E6MJD5"/>
<evidence type="ECO:0000313" key="2">
    <source>
        <dbReference type="EMBL" id="VVM06177.1"/>
    </source>
</evidence>
<feature type="transmembrane region" description="Helical" evidence="1">
    <location>
        <begin position="20"/>
        <end position="42"/>
    </location>
</feature>
<keyword evidence="1" id="KW-0472">Membrane</keyword>
<keyword evidence="1" id="KW-0812">Transmembrane</keyword>
<reference evidence="2 3" key="1">
    <citation type="submission" date="2019-09" db="EMBL/GenBank/DDBJ databases">
        <authorList>
            <person name="Cremers G."/>
        </authorList>
    </citation>
    <scope>NUCLEOTIDE SEQUENCE [LARGE SCALE GENOMIC DNA]</scope>
    <source>
        <strain evidence="2">4A</strain>
    </source>
</reference>
<evidence type="ECO:0000313" key="3">
    <source>
        <dbReference type="Proteomes" id="UP000334923"/>
    </source>
</evidence>
<protein>
    <submittedName>
        <fullName evidence="2">Uncharacterized protein</fullName>
    </submittedName>
</protein>
<evidence type="ECO:0000256" key="1">
    <source>
        <dbReference type="SAM" id="Phobius"/>
    </source>
</evidence>
<gene>
    <name evidence="2" type="ORF">MAMT_01029</name>
</gene>
<dbReference type="EMBL" id="CABFVA020000050">
    <property type="protein sequence ID" value="VVM06177.1"/>
    <property type="molecule type" value="Genomic_DNA"/>
</dbReference>
<keyword evidence="3" id="KW-1185">Reference proteome</keyword>
<accession>A0A5E6MJD5</accession>
<dbReference type="Proteomes" id="UP000334923">
    <property type="component" value="Unassembled WGS sequence"/>
</dbReference>
<organism evidence="2 3">
    <name type="scientific">Methylacidimicrobium tartarophylax</name>
    <dbReference type="NCBI Taxonomy" id="1041768"/>
    <lineage>
        <taxon>Bacteria</taxon>
        <taxon>Pseudomonadati</taxon>
        <taxon>Verrucomicrobiota</taxon>
        <taxon>Methylacidimicrobium</taxon>
    </lineage>
</organism>
<keyword evidence="1" id="KW-1133">Transmembrane helix</keyword>
<sequence>MSQNEAEKAEKMPEEVPPPLGTMFVLILFLVVLAGMWSYMYMEMVTR</sequence>